<name>A0A7W7KRU4_PSENT</name>
<comment type="caution">
    <text evidence="1">The sequence shown here is derived from an EMBL/GenBank/DDBJ whole genome shotgun (WGS) entry which is preliminary data.</text>
</comment>
<protein>
    <submittedName>
        <fullName evidence="1">Uncharacterized protein</fullName>
    </submittedName>
</protein>
<evidence type="ECO:0000313" key="1">
    <source>
        <dbReference type="EMBL" id="MBB4867405.1"/>
    </source>
</evidence>
<dbReference type="Proteomes" id="UP000566995">
    <property type="component" value="Unassembled WGS sequence"/>
</dbReference>
<dbReference type="RefSeq" id="WP_184596870.1">
    <property type="nucleotide sequence ID" value="NZ_JACHLI010000040.1"/>
</dbReference>
<dbReference type="EMBL" id="JACHLI010000040">
    <property type="protein sequence ID" value="MBB4867405.1"/>
    <property type="molecule type" value="Genomic_DNA"/>
</dbReference>
<evidence type="ECO:0000313" key="2">
    <source>
        <dbReference type="Proteomes" id="UP000566995"/>
    </source>
</evidence>
<organism evidence="1 2">
    <name type="scientific">Pseudomonas nitroreducens</name>
    <dbReference type="NCBI Taxonomy" id="46680"/>
    <lineage>
        <taxon>Bacteria</taxon>
        <taxon>Pseudomonadati</taxon>
        <taxon>Pseudomonadota</taxon>
        <taxon>Gammaproteobacteria</taxon>
        <taxon>Pseudomonadales</taxon>
        <taxon>Pseudomonadaceae</taxon>
        <taxon>Pseudomonas</taxon>
    </lineage>
</organism>
<sequence>MKKTIAEHARDVLLEQNLFEICAIEVDICHEAYRRSGGRVSHPYDRIRAVIQGVRDSELFVPDGYIRACDNSGEREINHPNFRLVEAGARA</sequence>
<dbReference type="AlphaFoldDB" id="A0A7W7KRU4"/>
<proteinExistence type="predicted"/>
<accession>A0A7W7KRU4</accession>
<reference evidence="1 2" key="1">
    <citation type="submission" date="2020-08" db="EMBL/GenBank/DDBJ databases">
        <title>Functional genomics of gut bacteria from endangered species of beetles.</title>
        <authorList>
            <person name="Carlos-Shanley C."/>
        </authorList>
    </citation>
    <scope>NUCLEOTIDE SEQUENCE [LARGE SCALE GENOMIC DNA]</scope>
    <source>
        <strain evidence="1 2">S00179</strain>
    </source>
</reference>
<gene>
    <name evidence="1" type="ORF">HNP46_006318</name>
</gene>